<dbReference type="EMBL" id="JAMQOP010000002">
    <property type="protein sequence ID" value="MDS0299094.1"/>
    <property type="molecule type" value="Genomic_DNA"/>
</dbReference>
<dbReference type="Proteomes" id="UP001257060">
    <property type="component" value="Unassembled WGS sequence"/>
</dbReference>
<accession>A0ABU2GFY6</accession>
<proteinExistence type="predicted"/>
<keyword evidence="4" id="KW-1185">Reference proteome</keyword>
<evidence type="ECO:0000313" key="3">
    <source>
        <dbReference type="EMBL" id="MDS0299094.1"/>
    </source>
</evidence>
<dbReference type="RefSeq" id="WP_310923955.1">
    <property type="nucleotide sequence ID" value="NZ_JAMQOP010000002.1"/>
</dbReference>
<sequence>MTRKRLVDWTVGAVVAAAAFALGAAAVGGTNGRWMPHVGAGGRMPHGAASGWMGPGTGMMGPGTGAMGGGWGFGMLFGVLLWTALLVGVAVAAYRLFAREGGDERARPDPAMDELRARYARGEIDDSEFEERRRRLTGQ</sequence>
<feature type="domain" description="SHOCT" evidence="2">
    <location>
        <begin position="111"/>
        <end position="136"/>
    </location>
</feature>
<keyword evidence="1" id="KW-0472">Membrane</keyword>
<comment type="caution">
    <text evidence="3">The sequence shown here is derived from an EMBL/GenBank/DDBJ whole genome shotgun (WGS) entry which is preliminary data.</text>
</comment>
<protein>
    <submittedName>
        <fullName evidence="3">SHOCT domain-containing protein</fullName>
    </submittedName>
</protein>
<evidence type="ECO:0000256" key="1">
    <source>
        <dbReference type="SAM" id="Phobius"/>
    </source>
</evidence>
<name>A0ABU2GFY6_9EURY</name>
<evidence type="ECO:0000313" key="4">
    <source>
        <dbReference type="Proteomes" id="UP001257060"/>
    </source>
</evidence>
<keyword evidence="1" id="KW-1133">Transmembrane helix</keyword>
<dbReference type="InterPro" id="IPR018649">
    <property type="entry name" value="SHOCT"/>
</dbReference>
<organism evidence="3 4">
    <name type="scientific">Halogeometricum salsisoli</name>
    <dbReference type="NCBI Taxonomy" id="2950536"/>
    <lineage>
        <taxon>Archaea</taxon>
        <taxon>Methanobacteriati</taxon>
        <taxon>Methanobacteriota</taxon>
        <taxon>Stenosarchaea group</taxon>
        <taxon>Halobacteria</taxon>
        <taxon>Halobacteriales</taxon>
        <taxon>Haloferacaceae</taxon>
        <taxon>Halogeometricum</taxon>
    </lineage>
</organism>
<gene>
    <name evidence="3" type="ORF">NDI76_10095</name>
</gene>
<evidence type="ECO:0000259" key="2">
    <source>
        <dbReference type="Pfam" id="PF09851"/>
    </source>
</evidence>
<dbReference type="Pfam" id="PF09851">
    <property type="entry name" value="SHOCT"/>
    <property type="match status" value="1"/>
</dbReference>
<reference evidence="3 4" key="1">
    <citation type="submission" date="2022-06" db="EMBL/GenBank/DDBJ databases">
        <title>Halogeometricum sp. a new haloarchaeum isolate from saline soil.</title>
        <authorList>
            <person name="Strakova D."/>
            <person name="Galisteo C."/>
            <person name="Sanchez-Porro C."/>
            <person name="Ventosa A."/>
        </authorList>
    </citation>
    <scope>NUCLEOTIDE SEQUENCE [LARGE SCALE GENOMIC DNA]</scope>
    <source>
        <strain evidence="3 4">S1BR25-6</strain>
    </source>
</reference>
<feature type="transmembrane region" description="Helical" evidence="1">
    <location>
        <begin position="71"/>
        <end position="97"/>
    </location>
</feature>
<keyword evidence="1" id="KW-0812">Transmembrane</keyword>